<gene>
    <name evidence="1" type="ORF">G6F64_004739</name>
</gene>
<protein>
    <submittedName>
        <fullName evidence="1">Uncharacterized protein</fullName>
    </submittedName>
</protein>
<dbReference type="EMBL" id="JAANQT010000537">
    <property type="protein sequence ID" value="KAG1310201.1"/>
    <property type="molecule type" value="Genomic_DNA"/>
</dbReference>
<organism evidence="1 2">
    <name type="scientific">Rhizopus oryzae</name>
    <name type="common">Mucormycosis agent</name>
    <name type="synonym">Rhizopus arrhizus var. delemar</name>
    <dbReference type="NCBI Taxonomy" id="64495"/>
    <lineage>
        <taxon>Eukaryota</taxon>
        <taxon>Fungi</taxon>
        <taxon>Fungi incertae sedis</taxon>
        <taxon>Mucoromycota</taxon>
        <taxon>Mucoromycotina</taxon>
        <taxon>Mucoromycetes</taxon>
        <taxon>Mucorales</taxon>
        <taxon>Mucorineae</taxon>
        <taxon>Rhizopodaceae</taxon>
        <taxon>Rhizopus</taxon>
    </lineage>
</organism>
<dbReference type="Proteomes" id="UP000716291">
    <property type="component" value="Unassembled WGS sequence"/>
</dbReference>
<proteinExistence type="predicted"/>
<evidence type="ECO:0000313" key="1">
    <source>
        <dbReference type="EMBL" id="KAG1310201.1"/>
    </source>
</evidence>
<dbReference type="AlphaFoldDB" id="A0A9P7BTY2"/>
<name>A0A9P7BTY2_RHIOR</name>
<evidence type="ECO:0000313" key="2">
    <source>
        <dbReference type="Proteomes" id="UP000716291"/>
    </source>
</evidence>
<accession>A0A9P7BTY2</accession>
<reference evidence="1" key="1">
    <citation type="journal article" date="2020" name="Microb. Genom.">
        <title>Genetic diversity of clinical and environmental Mucorales isolates obtained from an investigation of mucormycosis cases among solid organ transplant recipients.</title>
        <authorList>
            <person name="Nguyen M.H."/>
            <person name="Kaul D."/>
            <person name="Muto C."/>
            <person name="Cheng S.J."/>
            <person name="Richter R.A."/>
            <person name="Bruno V.M."/>
            <person name="Liu G."/>
            <person name="Beyhan S."/>
            <person name="Sundermann A.J."/>
            <person name="Mounaud S."/>
            <person name="Pasculle A.W."/>
            <person name="Nierman W.C."/>
            <person name="Driscoll E."/>
            <person name="Cumbie R."/>
            <person name="Clancy C.J."/>
            <person name="Dupont C.L."/>
        </authorList>
    </citation>
    <scope>NUCLEOTIDE SEQUENCE</scope>
    <source>
        <strain evidence="1">GL11</strain>
    </source>
</reference>
<keyword evidence="2" id="KW-1185">Reference proteome</keyword>
<sequence>MIDNMDFECLSLSEQVYDEEAIGEAMTSLMSMVRVKYEFGSGVMEISEILLQEPSNFESSKEEQNVYDLRNESEAEKRNAALIQSNIEIFSNALACRTDLKKKT</sequence>
<comment type="caution">
    <text evidence="1">The sequence shown here is derived from an EMBL/GenBank/DDBJ whole genome shotgun (WGS) entry which is preliminary data.</text>
</comment>